<gene>
    <name evidence="1" type="ORF">niasHT_017892</name>
</gene>
<sequence length="188" mass="21230">MIDTEPQIKESEFDAFFVADEIKLSNSHRNSAIAAQLRTAKAGFQRTINLIDTMLGEWQHRKPKTVSVIKEIPQMRADDGPYHDHVNKFSPCYCKGASSIIQMGVNASHFGGIAMIDAICSKIDTKTAPISREECAKRGCHVQTYCWTMHFDEFHSIRRASEMRLLSAVTQKVGKLLEGMRAINMLKR</sequence>
<comment type="caution">
    <text evidence="1">The sequence shown here is derived from an EMBL/GenBank/DDBJ whole genome shotgun (WGS) entry which is preliminary data.</text>
</comment>
<dbReference type="EMBL" id="JBICBT010000430">
    <property type="protein sequence ID" value="KAL3113942.1"/>
    <property type="molecule type" value="Genomic_DNA"/>
</dbReference>
<name>A0ABD2LFF3_9BILA</name>
<reference evidence="1 2" key="1">
    <citation type="submission" date="2024-10" db="EMBL/GenBank/DDBJ databases">
        <authorList>
            <person name="Kim D."/>
        </authorList>
    </citation>
    <scope>NUCLEOTIDE SEQUENCE [LARGE SCALE GENOMIC DNA]</scope>
    <source>
        <strain evidence="1">BH-2024</strain>
    </source>
</reference>
<dbReference type="AlphaFoldDB" id="A0ABD2LFF3"/>
<protein>
    <submittedName>
        <fullName evidence="1">Uncharacterized protein</fullName>
    </submittedName>
</protein>
<keyword evidence="2" id="KW-1185">Reference proteome</keyword>
<organism evidence="1 2">
    <name type="scientific">Heterodera trifolii</name>
    <dbReference type="NCBI Taxonomy" id="157864"/>
    <lineage>
        <taxon>Eukaryota</taxon>
        <taxon>Metazoa</taxon>
        <taxon>Ecdysozoa</taxon>
        <taxon>Nematoda</taxon>
        <taxon>Chromadorea</taxon>
        <taxon>Rhabditida</taxon>
        <taxon>Tylenchina</taxon>
        <taxon>Tylenchomorpha</taxon>
        <taxon>Tylenchoidea</taxon>
        <taxon>Heteroderidae</taxon>
        <taxon>Heteroderinae</taxon>
        <taxon>Heterodera</taxon>
    </lineage>
</organism>
<proteinExistence type="predicted"/>
<dbReference type="Proteomes" id="UP001620626">
    <property type="component" value="Unassembled WGS sequence"/>
</dbReference>
<evidence type="ECO:0000313" key="1">
    <source>
        <dbReference type="EMBL" id="KAL3113942.1"/>
    </source>
</evidence>
<evidence type="ECO:0000313" key="2">
    <source>
        <dbReference type="Proteomes" id="UP001620626"/>
    </source>
</evidence>
<accession>A0ABD2LFF3</accession>